<protein>
    <recommendedName>
        <fullName evidence="4">Guanylate cyclase domain-containing protein</fullName>
    </recommendedName>
</protein>
<keyword evidence="6" id="KW-1185">Reference proteome</keyword>
<dbReference type="GO" id="GO:0009190">
    <property type="term" value="P:cyclic nucleotide biosynthetic process"/>
    <property type="evidence" value="ECO:0007669"/>
    <property type="project" value="InterPro"/>
</dbReference>
<feature type="region of interest" description="Disordered" evidence="1">
    <location>
        <begin position="626"/>
        <end position="654"/>
    </location>
</feature>
<dbReference type="Pfam" id="PF00211">
    <property type="entry name" value="Guanylate_cyc"/>
    <property type="match status" value="1"/>
</dbReference>
<evidence type="ECO:0000313" key="5">
    <source>
        <dbReference type="EMBL" id="KAK9840224.1"/>
    </source>
</evidence>
<dbReference type="GO" id="GO:0035556">
    <property type="term" value="P:intracellular signal transduction"/>
    <property type="evidence" value="ECO:0007669"/>
    <property type="project" value="InterPro"/>
</dbReference>
<feature type="signal peptide" evidence="3">
    <location>
        <begin position="1"/>
        <end position="19"/>
    </location>
</feature>
<feature type="compositionally biased region" description="Polar residues" evidence="1">
    <location>
        <begin position="1070"/>
        <end position="1079"/>
    </location>
</feature>
<reference evidence="5 6" key="1">
    <citation type="journal article" date="2024" name="Nat. Commun.">
        <title>Phylogenomics reveals the evolutionary origins of lichenization in chlorophyte algae.</title>
        <authorList>
            <person name="Puginier C."/>
            <person name="Libourel C."/>
            <person name="Otte J."/>
            <person name="Skaloud P."/>
            <person name="Haon M."/>
            <person name="Grisel S."/>
            <person name="Petersen M."/>
            <person name="Berrin J.G."/>
            <person name="Delaux P.M."/>
            <person name="Dal Grande F."/>
            <person name="Keller J."/>
        </authorList>
    </citation>
    <scope>NUCLEOTIDE SEQUENCE [LARGE SCALE GENOMIC DNA]</scope>
    <source>
        <strain evidence="5 6">SAG 2145</strain>
    </source>
</reference>
<dbReference type="InterPro" id="IPR050697">
    <property type="entry name" value="Adenylyl/Guanylyl_Cyclase_3/4"/>
</dbReference>
<feature type="compositionally biased region" description="Polar residues" evidence="1">
    <location>
        <begin position="627"/>
        <end position="641"/>
    </location>
</feature>
<keyword evidence="2" id="KW-1133">Transmembrane helix</keyword>
<feature type="chain" id="PRO_5043643255" description="Guanylate cyclase domain-containing protein" evidence="3">
    <location>
        <begin position="20"/>
        <end position="1148"/>
    </location>
</feature>
<dbReference type="PANTHER" id="PTHR43081">
    <property type="entry name" value="ADENYLATE CYCLASE, TERMINAL-DIFFERENTIATION SPECIFIC-RELATED"/>
    <property type="match status" value="1"/>
</dbReference>
<dbReference type="PANTHER" id="PTHR43081:SF1">
    <property type="entry name" value="ADENYLATE CYCLASE, TERMINAL-DIFFERENTIATION SPECIFIC"/>
    <property type="match status" value="1"/>
</dbReference>
<dbReference type="Proteomes" id="UP001438707">
    <property type="component" value="Unassembled WGS sequence"/>
</dbReference>
<evidence type="ECO:0000259" key="4">
    <source>
        <dbReference type="PROSITE" id="PS50125"/>
    </source>
</evidence>
<dbReference type="AlphaFoldDB" id="A0AAW1S214"/>
<accession>A0AAW1S214</accession>
<name>A0AAW1S214_9CHLO</name>
<dbReference type="PROSITE" id="PS50125">
    <property type="entry name" value="GUANYLATE_CYCLASE_2"/>
    <property type="match status" value="1"/>
</dbReference>
<keyword evidence="3" id="KW-0732">Signal</keyword>
<keyword evidence="2" id="KW-0812">Transmembrane</keyword>
<proteinExistence type="predicted"/>
<dbReference type="SUPFAM" id="SSF55073">
    <property type="entry name" value="Nucleotide cyclase"/>
    <property type="match status" value="2"/>
</dbReference>
<dbReference type="Gene3D" id="3.30.70.1230">
    <property type="entry name" value="Nucleotide cyclase"/>
    <property type="match status" value="2"/>
</dbReference>
<dbReference type="EMBL" id="JALJOS010000004">
    <property type="protein sequence ID" value="KAK9840224.1"/>
    <property type="molecule type" value="Genomic_DNA"/>
</dbReference>
<evidence type="ECO:0000256" key="2">
    <source>
        <dbReference type="SAM" id="Phobius"/>
    </source>
</evidence>
<feature type="compositionally biased region" description="Basic and acidic residues" evidence="1">
    <location>
        <begin position="1103"/>
        <end position="1125"/>
    </location>
</feature>
<feature type="domain" description="Guanylate cyclase" evidence="4">
    <location>
        <begin position="836"/>
        <end position="870"/>
    </location>
</feature>
<evidence type="ECO:0000313" key="6">
    <source>
        <dbReference type="Proteomes" id="UP001438707"/>
    </source>
</evidence>
<gene>
    <name evidence="5" type="ORF">WJX74_005856</name>
</gene>
<dbReference type="InterPro" id="IPR001054">
    <property type="entry name" value="A/G_cyclase"/>
</dbReference>
<evidence type="ECO:0000256" key="1">
    <source>
        <dbReference type="SAM" id="MobiDB-lite"/>
    </source>
</evidence>
<keyword evidence="2" id="KW-0472">Membrane</keyword>
<feature type="region of interest" description="Disordered" evidence="1">
    <location>
        <begin position="1070"/>
        <end position="1131"/>
    </location>
</feature>
<feature type="region of interest" description="Disordered" evidence="1">
    <location>
        <begin position="59"/>
        <end position="79"/>
    </location>
</feature>
<feature type="transmembrane region" description="Helical" evidence="2">
    <location>
        <begin position="346"/>
        <end position="372"/>
    </location>
</feature>
<sequence>MHKCLVLVSILASATTASAFALRPDSPAPAPLADQDDFIARTAAAASTLFPVNGLPASSPGDSATIESDPAAPGPSLITTNSCRTGVVARPSVEDDIASQKAALSQFWNSTDGDHWVTNSVLFFSPNNTGLGLALLLETTLAIIEGQAAAAGSCIGIQGNIPDVFEALPDLQYLALNDNPGLIGPLPAFPPALASKMQLAELNNTGLSQCNGLREWGDPNTCLPNWLVAEVTSKVAPGGHDAMLCPRLSFWRPNSTLPIIFPYIYNFNPAGLRAWIAYLSSLFGPQDYGPSSLAQGVAGRANLLDAPPSLYGFRGCTCLANYHAVLYQGTDGSYSMTCSPDQHISLVLPIALPLGLCGLLILLALVTFGCFYKRIFQELEARRSARLKGRYKPGTLSEAQSRLLGLPPNELTLCMTDVAGSTALWECNASVMNAALALQEDCLRGLLPKHSGHEVYTEGDAFVLSFHDPLDGVRFVIDLQKELLKLAWPPELLRQPQAAPVSVPGPNGEVPIFAGLRLRSVLHSGWPSKIETHQTTRHISYSGPMVELTEALTSLPSGGQCLMSGQTYQRAFPQLQALADDSLQKAQQDARPSWKTVARLTWLKMLHMWKPLCGRDHIGLSSLPARSMQSSPALTPQSSSKHAPAPFTPRTDSAVPLKSDWQLRAIHAEPANGRPSFDGPSDSMSTAAEPLEAAAKALGITADGDVPLTFIDMGIWTFHDFLSSEMGDNTPGSAALAGIQIMQMLPAGLLARAQHFGAFSGGQGLQENIGEVALSQYQSCIRTSLLLLRGYECQEMHGVFMLAFHESRAAVEWAISAQLCLLRLAASSGIKGLVARIGIAEGPMIKMCPHKATGRADYFGQAVNRAARLREAAPPGQASLCTCPEHECVPTRNLPQIVVEESVLKSLMAQWEQKQDPASLAASHKLATENFCRLKEVANASGEPVRKDRRGSGFVQAPHKAPSNADVSLPITEINLIAASLGIFLLKGIQGNHSLCQIMPRELQTVLHHGGRRHMASKLQRGKATCVEPPKAHLQPWTPRVALLDIFALPMVPMPPEGSRAEQLLQALSGRTQSGSTRPEASAFSVEVGAESMPDGRGLRRHSPAERSARRLSDHPPLRSSDRSRSSLGQTEAAAFSIEVSHEALSQV</sequence>
<comment type="caution">
    <text evidence="5">The sequence shown here is derived from an EMBL/GenBank/DDBJ whole genome shotgun (WGS) entry which is preliminary data.</text>
</comment>
<evidence type="ECO:0000256" key="3">
    <source>
        <dbReference type="SAM" id="SignalP"/>
    </source>
</evidence>
<organism evidence="5 6">
    <name type="scientific">Apatococcus lobatus</name>
    <dbReference type="NCBI Taxonomy" id="904363"/>
    <lineage>
        <taxon>Eukaryota</taxon>
        <taxon>Viridiplantae</taxon>
        <taxon>Chlorophyta</taxon>
        <taxon>core chlorophytes</taxon>
        <taxon>Trebouxiophyceae</taxon>
        <taxon>Chlorellales</taxon>
        <taxon>Chlorellaceae</taxon>
        <taxon>Apatococcus</taxon>
    </lineage>
</organism>
<dbReference type="InterPro" id="IPR029787">
    <property type="entry name" value="Nucleotide_cyclase"/>
</dbReference>